<comment type="subcellular location">
    <subcellularLocation>
        <location evidence="20">Endoplasmic reticulum membrane</location>
    </subcellularLocation>
    <subcellularLocation>
        <location evidence="1">Membrane</location>
    </subcellularLocation>
</comment>
<evidence type="ECO:0000313" key="25">
    <source>
        <dbReference type="EMBL" id="KAF7728557.1"/>
    </source>
</evidence>
<dbReference type="PROSITE" id="PS00108">
    <property type="entry name" value="PROTEIN_KINASE_ST"/>
    <property type="match status" value="1"/>
</dbReference>
<dbReference type="Pfam" id="PF01734">
    <property type="entry name" value="Patatin"/>
    <property type="match status" value="1"/>
</dbReference>
<feature type="region of interest" description="Disordered" evidence="21">
    <location>
        <begin position="526"/>
        <end position="569"/>
    </location>
</feature>
<dbReference type="FunFam" id="1.10.510.10:FF:000026">
    <property type="entry name" value="Calcium/calmodulin-dependent protein kinase type 1"/>
    <property type="match status" value="1"/>
</dbReference>
<keyword evidence="15" id="KW-0142">cGMP-binding</keyword>
<feature type="compositionally biased region" description="Polar residues" evidence="21">
    <location>
        <begin position="826"/>
        <end position="839"/>
    </location>
</feature>
<comment type="function">
    <text evidence="20">Intracellular phospholipase B that catalyzes the double deacylation of phosphatidylcholine (PC) to glycerophosphocholine (GroPCho). Plays an important role in membrane lipid homeostasis.</text>
</comment>
<evidence type="ECO:0000256" key="12">
    <source>
        <dbReference type="ARBA" id="ARBA00022840"/>
    </source>
</evidence>
<evidence type="ECO:0000256" key="7">
    <source>
        <dbReference type="ARBA" id="ARBA00022679"/>
    </source>
</evidence>
<evidence type="ECO:0000256" key="3">
    <source>
        <dbReference type="ARBA" id="ARBA00013274"/>
    </source>
</evidence>
<feature type="compositionally biased region" description="Polar residues" evidence="21">
    <location>
        <begin position="879"/>
        <end position="907"/>
    </location>
</feature>
<evidence type="ECO:0000259" key="22">
    <source>
        <dbReference type="PROSITE" id="PS50011"/>
    </source>
</evidence>
<dbReference type="InterPro" id="IPR000719">
    <property type="entry name" value="Prot_kinase_dom"/>
</dbReference>
<feature type="domain" description="Cyclic nucleotide-binding" evidence="23">
    <location>
        <begin position="415"/>
        <end position="471"/>
    </location>
</feature>
<feature type="domain" description="Protein kinase" evidence="22">
    <location>
        <begin position="36"/>
        <end position="293"/>
    </location>
</feature>
<evidence type="ECO:0000256" key="11">
    <source>
        <dbReference type="ARBA" id="ARBA00022801"/>
    </source>
</evidence>
<keyword evidence="8" id="KW-0812">Transmembrane</keyword>
<dbReference type="EMBL" id="JABAYA010000035">
    <property type="protein sequence ID" value="KAF7728557.1"/>
    <property type="molecule type" value="Genomic_DNA"/>
</dbReference>
<evidence type="ECO:0000256" key="20">
    <source>
        <dbReference type="RuleBase" id="RU362043"/>
    </source>
</evidence>
<evidence type="ECO:0000256" key="10">
    <source>
        <dbReference type="ARBA" id="ARBA00022777"/>
    </source>
</evidence>
<evidence type="ECO:0000256" key="21">
    <source>
        <dbReference type="SAM" id="MobiDB-lite"/>
    </source>
</evidence>
<organism evidence="25 26">
    <name type="scientific">Apophysomyces ossiformis</name>
    <dbReference type="NCBI Taxonomy" id="679940"/>
    <lineage>
        <taxon>Eukaryota</taxon>
        <taxon>Fungi</taxon>
        <taxon>Fungi incertae sedis</taxon>
        <taxon>Mucoromycota</taxon>
        <taxon>Mucoromycotina</taxon>
        <taxon>Mucoromycetes</taxon>
        <taxon>Mucorales</taxon>
        <taxon>Mucorineae</taxon>
        <taxon>Mucoraceae</taxon>
        <taxon>Apophysomyces</taxon>
    </lineage>
</organism>
<dbReference type="InterPro" id="IPR000595">
    <property type="entry name" value="cNMP-bd_dom"/>
</dbReference>
<comment type="similarity">
    <text evidence="2 20">Belongs to the NTE family.</text>
</comment>
<feature type="compositionally biased region" description="Acidic residues" evidence="21">
    <location>
        <begin position="468"/>
        <end position="486"/>
    </location>
</feature>
<reference evidence="25" key="1">
    <citation type="submission" date="2020-01" db="EMBL/GenBank/DDBJ databases">
        <title>Genome Sequencing of Three Apophysomyces-Like Fungal Strains Confirms a Novel Fungal Genus in the Mucoromycota with divergent Burkholderia-like Endosymbiotic Bacteria.</title>
        <authorList>
            <person name="Stajich J.E."/>
            <person name="Macias A.M."/>
            <person name="Carter-House D."/>
            <person name="Lovett B."/>
            <person name="Kasson L.R."/>
            <person name="Berry K."/>
            <person name="Grigoriev I."/>
            <person name="Chang Y."/>
            <person name="Spatafora J."/>
            <person name="Kasson M.T."/>
        </authorList>
    </citation>
    <scope>NUCLEOTIDE SEQUENCE</scope>
    <source>
        <strain evidence="25">NRRL A-21654</strain>
    </source>
</reference>
<dbReference type="InterPro" id="IPR014710">
    <property type="entry name" value="RmlC-like_jellyroll"/>
</dbReference>
<feature type="binding site" evidence="19">
    <location>
        <position position="75"/>
    </location>
    <ligand>
        <name>ATP</name>
        <dbReference type="ChEBI" id="CHEBI:30616"/>
    </ligand>
</feature>
<dbReference type="Pfam" id="PF00027">
    <property type="entry name" value="cNMP_binding"/>
    <property type="match status" value="1"/>
</dbReference>
<dbReference type="SUPFAM" id="SSF52151">
    <property type="entry name" value="FabD/lysophospholipase-like"/>
    <property type="match status" value="1"/>
</dbReference>
<dbReference type="GO" id="GO:0005789">
    <property type="term" value="C:endoplasmic reticulum membrane"/>
    <property type="evidence" value="ECO:0007669"/>
    <property type="project" value="UniProtKB-SubCell"/>
</dbReference>
<feature type="domain" description="Cyclic nucleotide-binding" evidence="23">
    <location>
        <begin position="973"/>
        <end position="1026"/>
    </location>
</feature>
<feature type="domain" description="PNPLA" evidence="24">
    <location>
        <begin position="1598"/>
        <end position="1762"/>
    </location>
</feature>
<feature type="region of interest" description="Disordered" evidence="21">
    <location>
        <begin position="598"/>
        <end position="657"/>
    </location>
</feature>
<dbReference type="Pfam" id="PF00069">
    <property type="entry name" value="Pkinase"/>
    <property type="match status" value="1"/>
</dbReference>
<evidence type="ECO:0000256" key="14">
    <source>
        <dbReference type="ARBA" id="ARBA00022989"/>
    </source>
</evidence>
<keyword evidence="6" id="KW-0140">cGMP</keyword>
<dbReference type="InterPro" id="IPR050301">
    <property type="entry name" value="NTE"/>
</dbReference>
<dbReference type="GO" id="GO:0004622">
    <property type="term" value="F:phosphatidylcholine lysophospholipase activity"/>
    <property type="evidence" value="ECO:0007669"/>
    <property type="project" value="UniProtKB-EC"/>
</dbReference>
<evidence type="ECO:0000256" key="18">
    <source>
        <dbReference type="PROSITE-ProRule" id="PRU01161"/>
    </source>
</evidence>
<keyword evidence="5" id="KW-0723">Serine/threonine-protein kinase</keyword>
<dbReference type="InterPro" id="IPR011009">
    <property type="entry name" value="Kinase-like_dom_sf"/>
</dbReference>
<dbReference type="SUPFAM" id="SSF51206">
    <property type="entry name" value="cAMP-binding domain-like"/>
    <property type="match status" value="3"/>
</dbReference>
<keyword evidence="16 18" id="KW-0443">Lipid metabolism</keyword>
<dbReference type="PROSITE" id="PS00107">
    <property type="entry name" value="PROTEIN_KINASE_ATP"/>
    <property type="match status" value="1"/>
</dbReference>
<dbReference type="PROSITE" id="PS50011">
    <property type="entry name" value="PROTEIN_KINASE_DOM"/>
    <property type="match status" value="1"/>
</dbReference>
<feature type="domain" description="Cyclic nucleotide-binding" evidence="23">
    <location>
        <begin position="1201"/>
        <end position="1295"/>
    </location>
</feature>
<dbReference type="SMART" id="SM00100">
    <property type="entry name" value="cNMP"/>
    <property type="match status" value="2"/>
</dbReference>
<dbReference type="SMART" id="SM00220">
    <property type="entry name" value="S_TKc"/>
    <property type="match status" value="1"/>
</dbReference>
<dbReference type="Gene3D" id="3.30.200.20">
    <property type="entry name" value="Phosphorylase Kinase, domain 1"/>
    <property type="match status" value="1"/>
</dbReference>
<dbReference type="EC" id="3.1.1.5" evidence="3 20"/>
<feature type="region of interest" description="Disordered" evidence="21">
    <location>
        <begin position="879"/>
        <end position="909"/>
    </location>
</feature>
<feature type="compositionally biased region" description="Basic and acidic residues" evidence="21">
    <location>
        <begin position="1885"/>
        <end position="1897"/>
    </location>
</feature>
<dbReference type="InterPro" id="IPR017441">
    <property type="entry name" value="Protein_kinase_ATP_BS"/>
</dbReference>
<evidence type="ECO:0000256" key="4">
    <source>
        <dbReference type="ARBA" id="ARBA00018317"/>
    </source>
</evidence>
<feature type="region of interest" description="Disordered" evidence="21">
    <location>
        <begin position="770"/>
        <end position="857"/>
    </location>
</feature>
<evidence type="ECO:0000256" key="5">
    <source>
        <dbReference type="ARBA" id="ARBA00022527"/>
    </source>
</evidence>
<evidence type="ECO:0000256" key="1">
    <source>
        <dbReference type="ARBA" id="ARBA00004370"/>
    </source>
</evidence>
<dbReference type="Gene3D" id="3.40.1090.10">
    <property type="entry name" value="Cytosolic phospholipase A2 catalytic domain"/>
    <property type="match status" value="2"/>
</dbReference>
<dbReference type="CDD" id="cd05117">
    <property type="entry name" value="STKc_CAMK"/>
    <property type="match status" value="1"/>
</dbReference>
<evidence type="ECO:0000256" key="17">
    <source>
        <dbReference type="ARBA" id="ARBA00023136"/>
    </source>
</evidence>
<feature type="compositionally biased region" description="Basic residues" evidence="21">
    <location>
        <begin position="531"/>
        <end position="540"/>
    </location>
</feature>
<evidence type="ECO:0000256" key="15">
    <source>
        <dbReference type="ARBA" id="ARBA00022992"/>
    </source>
</evidence>
<keyword evidence="10" id="KW-0418">Kinase</keyword>
<sequence length="1905" mass="211576">MSKTSPLMKRILAIFKKTHEKNEEPPYPASLERTYKITNKTLGVGSFAVVKECIHIESGKPFALKIILKKVIAGKEHMLDSELEILKQVRHEHIVSMHDLYESKEAVYIVTDLASGGELFQQLLDKGSYTEKDAANVIRQCLEGLDYLHDHDIVHRDIKPENLLFQTRDADAKLMVTDFGLSKILKHHDDILTTACGTPGYVAPEVLSQTGHGKPVDLWSVGVITFTLLSGYTPFWGEDQTALFEAIMSGKYEYDDEYWSGISETAKDFIDGLLTLDPEQRMTAKQALAHPWITGDQEQSLRTTTNLVPIVRKGFNSRRTLKSLVTAVAILNQWKHLDDLTDIEDSDEEPATAAYLVVRYRFLTKYSRLKPIQPPKVTSSFDLHPDQSEDAGYSKPGFKNYPDEFLSAFLSSIKIFGYLEQPVFHELARHLQTKKLLAGDTLFRNPDQERSFYIVVDGHVQMYVKPENDDENDEDLLNDEQWPEDDERPHENFRNYTLINEVGAGGTLSSLFTILSIFRESFHRSEEREKLRKRTAKMRTSRSAQTSLGPDLAGLASTTGTEMSREASREGWRHVFPNLETQMDGTVSPVVSDELNRRPYGVSASGRTGRRNKTSMQEVTAPEDTELSVKSEGASSDAEYNEVSSERKVPGVSSTMRVPSKPYVMTQQARRQYRSVHPNIVACATVDTTLAVIPEEAFHKLTQKFPKAAAHIVQVIVTRFQRVTLMTSHRYLGLTDELLRLEKLVNESVSVNGLPQDFFVAGGMDRLRRKFSRDDESGTDRSSTTGPAEISRSESSGLIRAIDIMDHPSTPSLHMKGPGAGPMAQSPLSGSVMLSSTPSKNHRQRNSSSVNDEEYSMEDDEHLRASVMRCIAKSVGINIDTNTNDSPSPYTLSPAAQRQHHSSTPETFRSRNYYPMDLFSHAGTVDSSASPLLDPYNVPYDDDVDAISIVSSVQSGSDILSNDHTRSDTISPDDVQILYFPKDAVLVKEGEHTNGLYFVIDGMLEASMMPTDGERFLGDSSPSKEFNGARQEKSRKRMDDMTVETDYGSERGLEFGHKPSSSSSSLSSLTSAAASATATNPSAGKSAATLFTPTMTEKYGEVVASTAPAGRSQASDQNEENERKIKRPLFVIKPGGLAGYLDALTGYPSFVEMRAKTDTYVGFLSKKKLDRLIDRHPTVMLKLAKQLVGILSPLLLHIDLSLEWMQVNAGQIICKEGQPSESIYMVLHGRLRTIRERKEGEIDILGEFGYGDCVGELEVLTGIPTPSTLHAIRNSELARMPKTLFNALALRHPEITLKISRMVAFRSLQLMQKNTPGAMQGGLAGGGSTSIPPIPSFLNSHPELYGRNNVNLKTIGIIPVNASVPLTEFGESLKSALIHSVGATCVLLNSATVTTVMGKHAFSRLGKLKMASWLAEQEEKVRIVLYLADSGVTSQWTRTCIRQADCILLVGLGDGDPSVGEYERFLINMKTTARKELVLLHRERSCASGTTQNWLKDRLWIQAHHHIHMPMKQHATLTSERFRPPWLATQGRKMTSGSINMLSNVKDQLEKYYSAVPTFGRLLVVKKKTAETIGGVPSSPRNDFARLARRLCGKSVALVLGGGGARGVTHIGVIQALEEAGIPIDIIGGTSIGSFVGGLYARNCDLVSTIARSKMFAGRVSSIWRQVMDLTYPVTAWFTGHEFNRAIWKCLGDSQIEDFWLPYFAVTTNITYSRMEVHTTGYAWRYIRASMSLSGYMPPICDNGNMLVDGGYMDNLPVSVAKNMGADIIIAVDVASDDDNSPVYYGDSISGWWALLHSFNPFRTYNIPSIADIQSRLTYVSSVAKLEESKMIDGTLYVKLPVQQWGTLEFNKFNDIMQSGYEVGREVIGRWRKAGYASGRLTNHNGEEIPRGKEVKGKRGRRNSV</sequence>
<dbReference type="InterPro" id="IPR056556">
    <property type="entry name" value="NTE1_P-loop_dom"/>
</dbReference>
<dbReference type="GO" id="GO:0005524">
    <property type="term" value="F:ATP binding"/>
    <property type="evidence" value="ECO:0007669"/>
    <property type="project" value="UniProtKB-UniRule"/>
</dbReference>
<dbReference type="Gene3D" id="1.10.510.10">
    <property type="entry name" value="Transferase(Phosphotransferase) domain 1"/>
    <property type="match status" value="1"/>
</dbReference>
<evidence type="ECO:0000256" key="13">
    <source>
        <dbReference type="ARBA" id="ARBA00022963"/>
    </source>
</evidence>
<feature type="short sequence motif" description="GXSXG" evidence="18">
    <location>
        <begin position="1629"/>
        <end position="1633"/>
    </location>
</feature>
<keyword evidence="11 18" id="KW-0378">Hydrolase</keyword>
<keyword evidence="17" id="KW-0472">Membrane</keyword>
<keyword evidence="13 18" id="KW-0442">Lipid degradation</keyword>
<feature type="active site" description="Nucleophile" evidence="18">
    <location>
        <position position="1631"/>
    </location>
</feature>
<dbReference type="PANTHER" id="PTHR14226">
    <property type="entry name" value="NEUROPATHY TARGET ESTERASE/SWISS CHEESE D.MELANOGASTER"/>
    <property type="match status" value="1"/>
</dbReference>
<dbReference type="InterPro" id="IPR002641">
    <property type="entry name" value="PNPLA_dom"/>
</dbReference>
<accession>A0A8H7BZ40</accession>
<comment type="catalytic activity">
    <reaction evidence="20">
        <text>a 1-acyl-sn-glycero-3-phosphocholine + H2O = sn-glycerol 3-phosphocholine + a fatty acid + H(+)</text>
        <dbReference type="Rhea" id="RHEA:15177"/>
        <dbReference type="ChEBI" id="CHEBI:15377"/>
        <dbReference type="ChEBI" id="CHEBI:15378"/>
        <dbReference type="ChEBI" id="CHEBI:16870"/>
        <dbReference type="ChEBI" id="CHEBI:28868"/>
        <dbReference type="ChEBI" id="CHEBI:58168"/>
        <dbReference type="EC" id="3.1.1.5"/>
    </reaction>
</comment>
<evidence type="ECO:0000256" key="16">
    <source>
        <dbReference type="ARBA" id="ARBA00023098"/>
    </source>
</evidence>
<dbReference type="InterPro" id="IPR008271">
    <property type="entry name" value="Ser/Thr_kinase_AS"/>
</dbReference>
<feature type="short sequence motif" description="DGA/G" evidence="18">
    <location>
        <begin position="1749"/>
        <end position="1751"/>
    </location>
</feature>
<keyword evidence="14" id="KW-1133">Transmembrane helix</keyword>
<evidence type="ECO:0000256" key="2">
    <source>
        <dbReference type="ARBA" id="ARBA00006636"/>
    </source>
</evidence>
<keyword evidence="7" id="KW-0808">Transferase</keyword>
<dbReference type="Gene3D" id="2.60.120.10">
    <property type="entry name" value="Jelly Rolls"/>
    <property type="match status" value="3"/>
</dbReference>
<dbReference type="InterPro" id="IPR018490">
    <property type="entry name" value="cNMP-bd_dom_sf"/>
</dbReference>
<feature type="region of interest" description="Disordered" evidence="21">
    <location>
        <begin position="1882"/>
        <end position="1905"/>
    </location>
</feature>
<dbReference type="SUPFAM" id="SSF56112">
    <property type="entry name" value="Protein kinase-like (PK-like)"/>
    <property type="match status" value="1"/>
</dbReference>
<dbReference type="GO" id="GO:0016042">
    <property type="term" value="P:lipid catabolic process"/>
    <property type="evidence" value="ECO:0007669"/>
    <property type="project" value="UniProtKB-UniRule"/>
</dbReference>
<name>A0A8H7BZ40_9FUNG</name>
<evidence type="ECO:0000259" key="24">
    <source>
        <dbReference type="PROSITE" id="PS51635"/>
    </source>
</evidence>
<dbReference type="PROSITE" id="PS51635">
    <property type="entry name" value="PNPLA"/>
    <property type="match status" value="1"/>
</dbReference>
<evidence type="ECO:0000313" key="26">
    <source>
        <dbReference type="Proteomes" id="UP000605846"/>
    </source>
</evidence>
<evidence type="ECO:0000256" key="9">
    <source>
        <dbReference type="ARBA" id="ARBA00022741"/>
    </source>
</evidence>
<dbReference type="Proteomes" id="UP000605846">
    <property type="component" value="Unassembled WGS sequence"/>
</dbReference>
<dbReference type="PROSITE" id="PS50042">
    <property type="entry name" value="CNMP_BINDING_3"/>
    <property type="match status" value="3"/>
</dbReference>
<feature type="region of interest" description="Disordered" evidence="21">
    <location>
        <begin position="466"/>
        <end position="489"/>
    </location>
</feature>
<keyword evidence="26" id="KW-1185">Reference proteome</keyword>
<feature type="active site" description="Proton acceptor" evidence="18">
    <location>
        <position position="1749"/>
    </location>
</feature>
<comment type="caution">
    <text evidence="25">The sequence shown here is derived from an EMBL/GenBank/DDBJ whole genome shotgun (WGS) entry which is preliminary data.</text>
</comment>
<dbReference type="GO" id="GO:0030553">
    <property type="term" value="F:cGMP binding"/>
    <property type="evidence" value="ECO:0007669"/>
    <property type="project" value="UniProtKB-KW"/>
</dbReference>
<dbReference type="PANTHER" id="PTHR14226:SF29">
    <property type="entry name" value="NEUROPATHY TARGET ESTERASE SWS"/>
    <property type="match status" value="1"/>
</dbReference>
<evidence type="ECO:0000256" key="19">
    <source>
        <dbReference type="PROSITE-ProRule" id="PRU10141"/>
    </source>
</evidence>
<dbReference type="GO" id="GO:0004674">
    <property type="term" value="F:protein serine/threonine kinase activity"/>
    <property type="evidence" value="ECO:0007669"/>
    <property type="project" value="UniProtKB-KW"/>
</dbReference>
<keyword evidence="20" id="KW-0256">Endoplasmic reticulum</keyword>
<feature type="region of interest" description="Disordered" evidence="21">
    <location>
        <begin position="1011"/>
        <end position="1042"/>
    </location>
</feature>
<dbReference type="CDD" id="cd00038">
    <property type="entry name" value="CAP_ED"/>
    <property type="match status" value="2"/>
</dbReference>
<keyword evidence="9 19" id="KW-0547">Nucleotide-binding</keyword>
<gene>
    <name evidence="25" type="primary">NTE1</name>
    <name evidence="25" type="ORF">EC973_005961</name>
</gene>
<dbReference type="GO" id="GO:0046486">
    <property type="term" value="P:glycerolipid metabolic process"/>
    <property type="evidence" value="ECO:0007669"/>
    <property type="project" value="UniProtKB-ARBA"/>
</dbReference>
<keyword evidence="12 19" id="KW-0067">ATP-binding</keyword>
<dbReference type="OrthoDB" id="421051at2759"/>
<feature type="short sequence motif" description="GXGXXG" evidence="18">
    <location>
        <begin position="1602"/>
        <end position="1607"/>
    </location>
</feature>
<proteinExistence type="inferred from homology"/>
<dbReference type="Pfam" id="PF24179">
    <property type="entry name" value="NTE_Ploop"/>
    <property type="match status" value="1"/>
</dbReference>
<protein>
    <recommendedName>
        <fullName evidence="4 20">Lysophospholipase NTE1</fullName>
        <ecNumber evidence="3 20">3.1.1.5</ecNumber>
    </recommendedName>
    <alternativeName>
        <fullName evidence="20">Intracellular phospholipase B</fullName>
    </alternativeName>
</protein>
<evidence type="ECO:0000256" key="6">
    <source>
        <dbReference type="ARBA" id="ARBA00022535"/>
    </source>
</evidence>
<evidence type="ECO:0000256" key="8">
    <source>
        <dbReference type="ARBA" id="ARBA00022692"/>
    </source>
</evidence>
<dbReference type="InterPro" id="IPR016035">
    <property type="entry name" value="Acyl_Trfase/lysoPLipase"/>
</dbReference>
<evidence type="ECO:0000259" key="23">
    <source>
        <dbReference type="PROSITE" id="PS50042"/>
    </source>
</evidence>